<dbReference type="GeneID" id="8629165"/>
<dbReference type="VEuPathDB" id="AmoebaDB:DDB_G0293332"/>
<keyword evidence="3" id="KW-1185">Reference proteome</keyword>
<dbReference type="KEGG" id="ddi:DDB_G0293332"/>
<reference evidence="2 3" key="1">
    <citation type="journal article" date="2005" name="Nature">
        <title>The genome of the social amoeba Dictyostelium discoideum.</title>
        <authorList>
            <consortium name="The Dictyostelium discoideum Sequencing Consortium"/>
            <person name="Eichinger L."/>
            <person name="Pachebat J.A."/>
            <person name="Glockner G."/>
            <person name="Rajandream M.A."/>
            <person name="Sucgang R."/>
            <person name="Berriman M."/>
            <person name="Song J."/>
            <person name="Olsen R."/>
            <person name="Szafranski K."/>
            <person name="Xu Q."/>
            <person name="Tunggal B."/>
            <person name="Kummerfeld S."/>
            <person name="Madera M."/>
            <person name="Konfortov B.A."/>
            <person name="Rivero F."/>
            <person name="Bankier A.T."/>
            <person name="Lehmann R."/>
            <person name="Hamlin N."/>
            <person name="Davies R."/>
            <person name="Gaudet P."/>
            <person name="Fey P."/>
            <person name="Pilcher K."/>
            <person name="Chen G."/>
            <person name="Saunders D."/>
            <person name="Sodergren E."/>
            <person name="Davis P."/>
            <person name="Kerhornou A."/>
            <person name="Nie X."/>
            <person name="Hall N."/>
            <person name="Anjard C."/>
            <person name="Hemphill L."/>
            <person name="Bason N."/>
            <person name="Farbrother P."/>
            <person name="Desany B."/>
            <person name="Just E."/>
            <person name="Morio T."/>
            <person name="Rost R."/>
            <person name="Churcher C."/>
            <person name="Cooper J."/>
            <person name="Haydock S."/>
            <person name="van Driessche N."/>
            <person name="Cronin A."/>
            <person name="Goodhead I."/>
            <person name="Muzny D."/>
            <person name="Mourier T."/>
            <person name="Pain A."/>
            <person name="Lu M."/>
            <person name="Harper D."/>
            <person name="Lindsay R."/>
            <person name="Hauser H."/>
            <person name="James K."/>
            <person name="Quiles M."/>
            <person name="Madan Babu M."/>
            <person name="Saito T."/>
            <person name="Buchrieser C."/>
            <person name="Wardroper A."/>
            <person name="Felder M."/>
            <person name="Thangavelu M."/>
            <person name="Johnson D."/>
            <person name="Knights A."/>
            <person name="Loulseged H."/>
            <person name="Mungall K."/>
            <person name="Oliver K."/>
            <person name="Price C."/>
            <person name="Quail M.A."/>
            <person name="Urushihara H."/>
            <person name="Hernandez J."/>
            <person name="Rabbinowitsch E."/>
            <person name="Steffen D."/>
            <person name="Sanders M."/>
            <person name="Ma J."/>
            <person name="Kohara Y."/>
            <person name="Sharp S."/>
            <person name="Simmonds M."/>
            <person name="Spiegler S."/>
            <person name="Tivey A."/>
            <person name="Sugano S."/>
            <person name="White B."/>
            <person name="Walker D."/>
            <person name="Woodward J."/>
            <person name="Winckler T."/>
            <person name="Tanaka Y."/>
            <person name="Shaulsky G."/>
            <person name="Schleicher M."/>
            <person name="Weinstock G."/>
            <person name="Rosenthal A."/>
            <person name="Cox E.C."/>
            <person name="Chisholm R.L."/>
            <person name="Gibbs R."/>
            <person name="Loomis W.F."/>
            <person name="Platzer M."/>
            <person name="Kay R.R."/>
            <person name="Williams J."/>
            <person name="Dear P.H."/>
            <person name="Noegel A.A."/>
            <person name="Barrell B."/>
            <person name="Kuspa A."/>
        </authorList>
    </citation>
    <scope>NUCLEOTIDE SEQUENCE [LARGE SCALE GENOMIC DNA]</scope>
    <source>
        <strain evidence="2 3">AX4</strain>
    </source>
</reference>
<dbReference type="AlphaFoldDB" id="Q54BY5"/>
<dbReference type="eggNOG" id="ENOG502SWV7">
    <property type="taxonomic scope" value="Eukaryota"/>
</dbReference>
<sequence length="232" mass="27929">MKKQTKFLKEFKDIDELNNINNLSIEIIEKRAKIIQDNTSDPESWRYRSFDGFLGENESFKERIKNDWKLLEQWNLDNKQSLTHIDISNKLKDVINQCEQTRKDLNFGPMAPIKLLYNKEIELYIVKNIYNGFQYSLFWNEKQKQQNNNNNNNNNKNKEKEKEEEEEEGIWNRKWNIEYKIQNIKTQQEILVSGDNDNGIINYIENLGFYEGDEFNQYRINPIKLLSILMSK</sequence>
<feature type="compositionally biased region" description="Low complexity" evidence="1">
    <location>
        <begin position="145"/>
        <end position="155"/>
    </location>
</feature>
<dbReference type="SMR" id="Q54BY5"/>
<feature type="region of interest" description="Disordered" evidence="1">
    <location>
        <begin position="145"/>
        <end position="167"/>
    </location>
</feature>
<dbReference type="EMBL" id="AAFI02000201">
    <property type="protein sequence ID" value="EAL60790.1"/>
    <property type="molecule type" value="Genomic_DNA"/>
</dbReference>
<organism evidence="2 3">
    <name type="scientific">Dictyostelium discoideum</name>
    <name type="common">Social amoeba</name>
    <dbReference type="NCBI Taxonomy" id="44689"/>
    <lineage>
        <taxon>Eukaryota</taxon>
        <taxon>Amoebozoa</taxon>
        <taxon>Evosea</taxon>
        <taxon>Eumycetozoa</taxon>
        <taxon>Dictyostelia</taxon>
        <taxon>Dictyosteliales</taxon>
        <taxon>Dictyosteliaceae</taxon>
        <taxon>Dictyostelium</taxon>
    </lineage>
</organism>
<evidence type="ECO:0000313" key="3">
    <source>
        <dbReference type="Proteomes" id="UP000002195"/>
    </source>
</evidence>
<accession>Q54BY5</accession>
<dbReference type="Proteomes" id="UP000002195">
    <property type="component" value="Unassembled WGS sequence"/>
</dbReference>
<dbReference type="PaxDb" id="44689-DDB0191884"/>
<evidence type="ECO:0000256" key="1">
    <source>
        <dbReference type="SAM" id="MobiDB-lite"/>
    </source>
</evidence>
<dbReference type="RefSeq" id="XP_629206.1">
    <property type="nucleotide sequence ID" value="XM_629204.1"/>
</dbReference>
<dbReference type="OMA" id="ESWRYRS"/>
<evidence type="ECO:0000313" key="2">
    <source>
        <dbReference type="EMBL" id="EAL60790.1"/>
    </source>
</evidence>
<dbReference type="InParanoid" id="Q54BY5"/>
<name>Q54BY5_DICDI</name>
<gene>
    <name evidence="2" type="ORF">DDB_G0293332</name>
</gene>
<protein>
    <submittedName>
        <fullName evidence="2">Uncharacterized protein</fullName>
    </submittedName>
</protein>
<dbReference type="dictyBase" id="DDB_G0293332"/>
<comment type="caution">
    <text evidence="2">The sequence shown here is derived from an EMBL/GenBank/DDBJ whole genome shotgun (WGS) entry which is preliminary data.</text>
</comment>
<dbReference type="HOGENOM" id="CLU_1196730_0_0_1"/>
<proteinExistence type="predicted"/>
<dbReference type="FunCoup" id="Q54BY5">
    <property type="interactions" value="71"/>
</dbReference>